<gene>
    <name evidence="3" type="ORF">A4U43_C07F2930</name>
</gene>
<dbReference type="PANTHER" id="PTHR33701:SF2">
    <property type="entry name" value="TRANSMEMBRANE PROTEIN"/>
    <property type="match status" value="1"/>
</dbReference>
<dbReference type="EMBL" id="CM007387">
    <property type="protein sequence ID" value="ONK62345.1"/>
    <property type="molecule type" value="Genomic_DNA"/>
</dbReference>
<feature type="compositionally biased region" description="Polar residues" evidence="2">
    <location>
        <begin position="156"/>
        <end position="165"/>
    </location>
</feature>
<evidence type="ECO:0000313" key="3">
    <source>
        <dbReference type="EMBL" id="ONK62345.1"/>
    </source>
</evidence>
<dbReference type="Proteomes" id="UP000243459">
    <property type="component" value="Chromosome 7"/>
</dbReference>
<accession>A0A5P1E8X0</accession>
<keyword evidence="4" id="KW-1185">Reference proteome</keyword>
<protein>
    <submittedName>
        <fullName evidence="3">Uncharacterized protein</fullName>
    </submittedName>
</protein>
<organism evidence="3 4">
    <name type="scientific">Asparagus officinalis</name>
    <name type="common">Garden asparagus</name>
    <dbReference type="NCBI Taxonomy" id="4686"/>
    <lineage>
        <taxon>Eukaryota</taxon>
        <taxon>Viridiplantae</taxon>
        <taxon>Streptophyta</taxon>
        <taxon>Embryophyta</taxon>
        <taxon>Tracheophyta</taxon>
        <taxon>Spermatophyta</taxon>
        <taxon>Magnoliopsida</taxon>
        <taxon>Liliopsida</taxon>
        <taxon>Asparagales</taxon>
        <taxon>Asparagaceae</taxon>
        <taxon>Asparagoideae</taxon>
        <taxon>Asparagus</taxon>
    </lineage>
</organism>
<dbReference type="OrthoDB" id="1939750at2759"/>
<feature type="compositionally biased region" description="Polar residues" evidence="2">
    <location>
        <begin position="1"/>
        <end position="11"/>
    </location>
</feature>
<dbReference type="Gramene" id="ONK62345">
    <property type="protein sequence ID" value="ONK62345"/>
    <property type="gene ID" value="A4U43_C07F2930"/>
</dbReference>
<evidence type="ECO:0000313" key="4">
    <source>
        <dbReference type="Proteomes" id="UP000243459"/>
    </source>
</evidence>
<evidence type="ECO:0000256" key="1">
    <source>
        <dbReference type="SAM" id="Coils"/>
    </source>
</evidence>
<dbReference type="AlphaFoldDB" id="A0A5P1E8X0"/>
<name>A0A5P1E8X0_ASPOF</name>
<keyword evidence="1" id="KW-0175">Coiled coil</keyword>
<reference evidence="4" key="1">
    <citation type="journal article" date="2017" name="Nat. Commun.">
        <title>The asparagus genome sheds light on the origin and evolution of a young Y chromosome.</title>
        <authorList>
            <person name="Harkess A."/>
            <person name="Zhou J."/>
            <person name="Xu C."/>
            <person name="Bowers J.E."/>
            <person name="Van der Hulst R."/>
            <person name="Ayyampalayam S."/>
            <person name="Mercati F."/>
            <person name="Riccardi P."/>
            <person name="McKain M.R."/>
            <person name="Kakrana A."/>
            <person name="Tang H."/>
            <person name="Ray J."/>
            <person name="Groenendijk J."/>
            <person name="Arikit S."/>
            <person name="Mathioni S.M."/>
            <person name="Nakano M."/>
            <person name="Shan H."/>
            <person name="Telgmann-Rauber A."/>
            <person name="Kanno A."/>
            <person name="Yue Z."/>
            <person name="Chen H."/>
            <person name="Li W."/>
            <person name="Chen Y."/>
            <person name="Xu X."/>
            <person name="Zhang Y."/>
            <person name="Luo S."/>
            <person name="Chen H."/>
            <person name="Gao J."/>
            <person name="Mao Z."/>
            <person name="Pires J.C."/>
            <person name="Luo M."/>
            <person name="Kudrna D."/>
            <person name="Wing R.A."/>
            <person name="Meyers B.C."/>
            <person name="Yi K."/>
            <person name="Kong H."/>
            <person name="Lavrijsen P."/>
            <person name="Sunseri F."/>
            <person name="Falavigna A."/>
            <person name="Ye Y."/>
            <person name="Leebens-Mack J.H."/>
            <person name="Chen G."/>
        </authorList>
    </citation>
    <scope>NUCLEOTIDE SEQUENCE [LARGE SCALE GENOMIC DNA]</scope>
    <source>
        <strain evidence="4">cv. DH0086</strain>
    </source>
</reference>
<feature type="compositionally biased region" description="Basic and acidic residues" evidence="2">
    <location>
        <begin position="202"/>
        <end position="211"/>
    </location>
</feature>
<sequence>MLDSSPQSNFRGETMGKGEGDGIRTVECLRGRLLAERVASKAAKDEADLMAKRLDELEKQLAEEIKFRDRAEKRLNYALKKLKSLNLSNRSESSAGSLESWKADSGTVDSSGQCGSGEEGGERRRSMGVKDVEGDDGVDSYSGDSTNKMGAFDEGSWSSVGTGNSWIKEWRGRDEDKSGKDHEESVDHDSRQPSHNVNEQNKPMHQDEHSNDMLALVPLKSMLPSSNPRRSDFNGDNVQNALVALRNVKEKLRTSMERKKVLLYPTQKRFMASIK</sequence>
<proteinExistence type="predicted"/>
<feature type="region of interest" description="Disordered" evidence="2">
    <location>
        <begin position="1"/>
        <end position="22"/>
    </location>
</feature>
<feature type="coiled-coil region" evidence="1">
    <location>
        <begin position="40"/>
        <end position="74"/>
    </location>
</feature>
<feature type="compositionally biased region" description="Basic and acidic residues" evidence="2">
    <location>
        <begin position="168"/>
        <end position="192"/>
    </location>
</feature>
<dbReference type="PANTHER" id="PTHR33701">
    <property type="entry name" value="TRANSMEMBRANE PROTEIN"/>
    <property type="match status" value="1"/>
</dbReference>
<evidence type="ECO:0000256" key="2">
    <source>
        <dbReference type="SAM" id="MobiDB-lite"/>
    </source>
</evidence>
<feature type="region of interest" description="Disordered" evidence="2">
    <location>
        <begin position="88"/>
        <end position="211"/>
    </location>
</feature>
<feature type="compositionally biased region" description="Basic and acidic residues" evidence="2">
    <location>
        <begin position="120"/>
        <end position="132"/>
    </location>
</feature>